<dbReference type="SUPFAM" id="SSF54001">
    <property type="entry name" value="Cysteine proteinases"/>
    <property type="match status" value="1"/>
</dbReference>
<reference evidence="11" key="1">
    <citation type="submission" date="2016-06" db="EMBL/GenBank/DDBJ databases">
        <authorList>
            <person name="Cuomo C."/>
            <person name="Litvintseva A."/>
            <person name="Heitman J."/>
            <person name="Chen Y."/>
            <person name="Sun S."/>
            <person name="Springer D."/>
            <person name="Dromer F."/>
            <person name="Young S."/>
            <person name="Zeng Q."/>
            <person name="Chapman S."/>
            <person name="Gujja S."/>
            <person name="Saif S."/>
            <person name="Birren B."/>
        </authorList>
    </citation>
    <scope>NUCLEOTIDE SEQUENCE</scope>
    <source>
        <strain evidence="11">CBS 7841</strain>
    </source>
</reference>
<evidence type="ECO:0000256" key="9">
    <source>
        <dbReference type="SAM" id="Phobius"/>
    </source>
</evidence>
<evidence type="ECO:0000256" key="3">
    <source>
        <dbReference type="ARBA" id="ARBA00012759"/>
    </source>
</evidence>
<dbReference type="AlphaFoldDB" id="A0AAJ8M1N4"/>
<dbReference type="GO" id="GO:0004843">
    <property type="term" value="F:cysteine-type deubiquitinase activity"/>
    <property type="evidence" value="ECO:0007669"/>
    <property type="project" value="UniProtKB-EC"/>
</dbReference>
<organism evidence="11 12">
    <name type="scientific">Cryptococcus depauperatus CBS 7841</name>
    <dbReference type="NCBI Taxonomy" id="1295531"/>
    <lineage>
        <taxon>Eukaryota</taxon>
        <taxon>Fungi</taxon>
        <taxon>Dikarya</taxon>
        <taxon>Basidiomycota</taxon>
        <taxon>Agaricomycotina</taxon>
        <taxon>Tremellomycetes</taxon>
        <taxon>Tremellales</taxon>
        <taxon>Cryptococcaceae</taxon>
        <taxon>Cryptococcus</taxon>
    </lineage>
</organism>
<keyword evidence="7" id="KW-0788">Thiol protease</keyword>
<protein>
    <recommendedName>
        <fullName evidence="3">ubiquitinyl hydrolase 1</fullName>
        <ecNumber evidence="3">3.4.19.12</ecNumber>
    </recommendedName>
</protein>
<evidence type="ECO:0000256" key="2">
    <source>
        <dbReference type="ARBA" id="ARBA00009085"/>
    </source>
</evidence>
<dbReference type="CDD" id="cd02662">
    <property type="entry name" value="Peptidase_C19F"/>
    <property type="match status" value="1"/>
</dbReference>
<dbReference type="InterPro" id="IPR050164">
    <property type="entry name" value="Peptidase_C19"/>
</dbReference>
<dbReference type="PROSITE" id="PS50235">
    <property type="entry name" value="USP_3"/>
    <property type="match status" value="1"/>
</dbReference>
<feature type="region of interest" description="Disordered" evidence="8">
    <location>
        <begin position="1"/>
        <end position="29"/>
    </location>
</feature>
<evidence type="ECO:0000313" key="11">
    <source>
        <dbReference type="EMBL" id="WVN88243.1"/>
    </source>
</evidence>
<feature type="transmembrane region" description="Helical" evidence="9">
    <location>
        <begin position="86"/>
        <end position="108"/>
    </location>
</feature>
<dbReference type="RefSeq" id="XP_066068943.1">
    <property type="nucleotide sequence ID" value="XM_066212846.1"/>
</dbReference>
<gene>
    <name evidence="11" type="ORF">L203_103444</name>
</gene>
<dbReference type="InterPro" id="IPR028889">
    <property type="entry name" value="USP"/>
</dbReference>
<reference evidence="11" key="3">
    <citation type="submission" date="2024-01" db="EMBL/GenBank/DDBJ databases">
        <authorList>
            <person name="Coelho M.A."/>
            <person name="David-Palma M."/>
            <person name="Shea T."/>
            <person name="Sun S."/>
            <person name="Cuomo C.A."/>
            <person name="Heitman J."/>
        </authorList>
    </citation>
    <scope>NUCLEOTIDE SEQUENCE</scope>
    <source>
        <strain evidence="11">CBS 7841</strain>
    </source>
</reference>
<dbReference type="GO" id="GO:0006508">
    <property type="term" value="P:proteolysis"/>
    <property type="evidence" value="ECO:0007669"/>
    <property type="project" value="UniProtKB-KW"/>
</dbReference>
<dbReference type="Pfam" id="PF00443">
    <property type="entry name" value="UCH"/>
    <property type="match status" value="1"/>
</dbReference>
<evidence type="ECO:0000313" key="12">
    <source>
        <dbReference type="Proteomes" id="UP000094043"/>
    </source>
</evidence>
<evidence type="ECO:0000256" key="8">
    <source>
        <dbReference type="SAM" id="MobiDB-lite"/>
    </source>
</evidence>
<proteinExistence type="inferred from homology"/>
<dbReference type="GeneID" id="91087655"/>
<dbReference type="InterPro" id="IPR001394">
    <property type="entry name" value="Peptidase_C19_UCH"/>
</dbReference>
<evidence type="ECO:0000259" key="10">
    <source>
        <dbReference type="PROSITE" id="PS50235"/>
    </source>
</evidence>
<accession>A0AAJ8M1N4</accession>
<feature type="domain" description="USP" evidence="10">
    <location>
        <begin position="155"/>
        <end position="680"/>
    </location>
</feature>
<dbReference type="InterPro" id="IPR038765">
    <property type="entry name" value="Papain-like_cys_pep_sf"/>
</dbReference>
<keyword evidence="9" id="KW-1133">Transmembrane helix</keyword>
<keyword evidence="12" id="KW-1185">Reference proteome</keyword>
<keyword evidence="9" id="KW-0472">Membrane</keyword>
<evidence type="ECO:0000256" key="4">
    <source>
        <dbReference type="ARBA" id="ARBA00022670"/>
    </source>
</evidence>
<comment type="similarity">
    <text evidence="2">Belongs to the peptidase C19 family.</text>
</comment>
<dbReference type="Proteomes" id="UP000094043">
    <property type="component" value="Chromosome 4"/>
</dbReference>
<keyword evidence="9" id="KW-0812">Transmembrane</keyword>
<name>A0AAJ8M1N4_9TREE</name>
<keyword evidence="4" id="KW-0645">Protease</keyword>
<sequence length="703" mass="78982">MRKRHSRQPKKHKTLQGSPQGTTANHSAASVAAATEPFDYTEVPEDIGIESDGESSASLYTYSPSCQAYQAATPTHSTLPYSLNKVWIIFLTLASQLYISICDMTLGIGKWFDSNKEMVEEERLRLIRKEDKSVKVKRRRQKVDSLNVATREYFPGMVNLSGTLCYMNSVLQSVASVPSLIDHLEKVISLAVEADMPTHVTDALLDIVCELNTPHKRPPSALRPHNLLQALYPLPAIRRLLSTHEQQDAHELFLVLVEAISDEVIRVAAEVVRARGLGELLSIHGYICDKNEKKNVSSIRGDSEGSRKRDKVRGVLQPWEGLLARRRVCQQCGWSEAVRMDTLSGMELSVPLHGETTLDACITEYLAPEVLTDVTCEMCSLKATLQCYTSEVERLSSAPNQSSRPRSSLNDGQISKSSFSILENSTSSPLQTSQMTTSRKKRARDARRAETRLREMLESNTISHFGESTLTPLPSSDSFAPIPVKWQTARTTSIRQGVVTRPPQSLRLHFIRSEFTMYGTVQKKVASVAFPMILDFTRFVANGVWEEREGIKSMLMAAAFEKEQLPSGRRVLYRLESAILHYGFTHSSGHFICIRRKPLMSLRKDETQDIPVYRPMRITKSCPDGCCCQDCAYFGQVRNFEANTPGKGWLRISDADVEEVGEEALHEARGAVVMLFYERIDEYKENKLVKKTLNPVIENDKEG</sequence>
<evidence type="ECO:0000256" key="5">
    <source>
        <dbReference type="ARBA" id="ARBA00022786"/>
    </source>
</evidence>
<feature type="region of interest" description="Disordered" evidence="8">
    <location>
        <begin position="423"/>
        <end position="448"/>
    </location>
</feature>
<dbReference type="PANTHER" id="PTHR24006">
    <property type="entry name" value="UBIQUITIN CARBOXYL-TERMINAL HYDROLASE"/>
    <property type="match status" value="1"/>
</dbReference>
<evidence type="ECO:0000256" key="6">
    <source>
        <dbReference type="ARBA" id="ARBA00022801"/>
    </source>
</evidence>
<keyword evidence="6" id="KW-0378">Hydrolase</keyword>
<feature type="compositionally biased region" description="Basic residues" evidence="8">
    <location>
        <begin position="1"/>
        <end position="14"/>
    </location>
</feature>
<evidence type="ECO:0000256" key="1">
    <source>
        <dbReference type="ARBA" id="ARBA00000707"/>
    </source>
</evidence>
<dbReference type="EMBL" id="CP143787">
    <property type="protein sequence ID" value="WVN88243.1"/>
    <property type="molecule type" value="Genomic_DNA"/>
</dbReference>
<reference evidence="11" key="2">
    <citation type="journal article" date="2022" name="Elife">
        <title>Obligate sexual reproduction of a homothallic fungus closely related to the Cryptococcus pathogenic species complex.</title>
        <authorList>
            <person name="Passer A.R."/>
            <person name="Clancey S.A."/>
            <person name="Shea T."/>
            <person name="David-Palma M."/>
            <person name="Averette A.F."/>
            <person name="Boekhout T."/>
            <person name="Porcel B.M."/>
            <person name="Nowrousian M."/>
            <person name="Cuomo C.A."/>
            <person name="Sun S."/>
            <person name="Heitman J."/>
            <person name="Coelho M.A."/>
        </authorList>
    </citation>
    <scope>NUCLEOTIDE SEQUENCE</scope>
    <source>
        <strain evidence="11">CBS 7841</strain>
    </source>
</reference>
<evidence type="ECO:0000256" key="7">
    <source>
        <dbReference type="ARBA" id="ARBA00022807"/>
    </source>
</evidence>
<dbReference type="PANTHER" id="PTHR24006:SF888">
    <property type="entry name" value="UBIQUITIN CARBOXYL-TERMINAL HYDROLASE 30"/>
    <property type="match status" value="1"/>
</dbReference>
<dbReference type="GO" id="GO:0005829">
    <property type="term" value="C:cytosol"/>
    <property type="evidence" value="ECO:0007669"/>
    <property type="project" value="TreeGrafter"/>
</dbReference>
<keyword evidence="5" id="KW-0833">Ubl conjugation pathway</keyword>
<feature type="compositionally biased region" description="Polar residues" evidence="8">
    <location>
        <begin position="423"/>
        <end position="435"/>
    </location>
</feature>
<dbReference type="GO" id="GO:0005634">
    <property type="term" value="C:nucleus"/>
    <property type="evidence" value="ECO:0007669"/>
    <property type="project" value="TreeGrafter"/>
</dbReference>
<dbReference type="EC" id="3.4.19.12" evidence="3"/>
<dbReference type="GO" id="GO:0016579">
    <property type="term" value="P:protein deubiquitination"/>
    <property type="evidence" value="ECO:0007669"/>
    <property type="project" value="InterPro"/>
</dbReference>
<comment type="catalytic activity">
    <reaction evidence="1">
        <text>Thiol-dependent hydrolysis of ester, thioester, amide, peptide and isopeptide bonds formed by the C-terminal Gly of ubiquitin (a 76-residue protein attached to proteins as an intracellular targeting signal).</text>
        <dbReference type="EC" id="3.4.19.12"/>
    </reaction>
</comment>
<dbReference type="Gene3D" id="3.90.70.10">
    <property type="entry name" value="Cysteine proteinases"/>
    <property type="match status" value="1"/>
</dbReference>
<dbReference type="KEGG" id="cdep:91087655"/>